<organism evidence="4 5">
    <name type="scientific">Staphylococcus lutrae</name>
    <dbReference type="NCBI Taxonomy" id="155085"/>
    <lineage>
        <taxon>Bacteria</taxon>
        <taxon>Bacillati</taxon>
        <taxon>Bacillota</taxon>
        <taxon>Bacilli</taxon>
        <taxon>Bacillales</taxon>
        <taxon>Staphylococcaceae</taxon>
        <taxon>Staphylococcus</taxon>
    </lineage>
</organism>
<dbReference type="GO" id="GO:0009228">
    <property type="term" value="P:thiamine biosynthetic process"/>
    <property type="evidence" value="ECO:0007669"/>
    <property type="project" value="UniProtKB-KW"/>
</dbReference>
<dbReference type="RefSeq" id="WP_085237684.1">
    <property type="nucleotide sequence ID" value="NZ_CP020773.1"/>
</dbReference>
<dbReference type="PANTHER" id="PTHR20857:SF22">
    <property type="entry name" value="THIAZOLE TAUTOMERASE"/>
    <property type="match status" value="1"/>
</dbReference>
<dbReference type="InterPro" id="IPR022998">
    <property type="entry name" value="ThiamineP_synth_TenI"/>
</dbReference>
<evidence type="ECO:0000313" key="4">
    <source>
        <dbReference type="EMBL" id="ARJ51212.1"/>
    </source>
</evidence>
<dbReference type="GO" id="GO:0004789">
    <property type="term" value="F:thiamine-phosphate diphosphorylase activity"/>
    <property type="evidence" value="ECO:0007669"/>
    <property type="project" value="TreeGrafter"/>
</dbReference>
<accession>A0AAC9WMM9</accession>
<dbReference type="SUPFAM" id="SSF51391">
    <property type="entry name" value="Thiamin phosphate synthase"/>
    <property type="match status" value="1"/>
</dbReference>
<name>A0AAC9WMM9_9STAP</name>
<dbReference type="InterPro" id="IPR036206">
    <property type="entry name" value="ThiamineP_synth_sf"/>
</dbReference>
<evidence type="ECO:0000256" key="1">
    <source>
        <dbReference type="ARBA" id="ARBA00004948"/>
    </source>
</evidence>
<reference evidence="4 5" key="1">
    <citation type="submission" date="2017-04" db="EMBL/GenBank/DDBJ databases">
        <authorList>
            <person name="Veseli I.A."/>
            <person name="Tang C."/>
            <person name="Pombert J.-F."/>
        </authorList>
    </citation>
    <scope>NUCLEOTIDE SEQUENCE [LARGE SCALE GENOMIC DNA]</scope>
    <source>
        <strain evidence="4 5">ATCC 700373</strain>
    </source>
</reference>
<evidence type="ECO:0000259" key="3">
    <source>
        <dbReference type="Pfam" id="PF02581"/>
    </source>
</evidence>
<dbReference type="PANTHER" id="PTHR20857">
    <property type="entry name" value="THIAMINE-PHOSPHATE PYROPHOSPHORYLASE"/>
    <property type="match status" value="1"/>
</dbReference>
<protein>
    <submittedName>
        <fullName evidence="4">Thiamine phosphate synthase</fullName>
    </submittedName>
</protein>
<keyword evidence="5" id="KW-1185">Reference proteome</keyword>
<feature type="domain" description="Thiamine phosphate synthase/TenI" evidence="3">
    <location>
        <begin position="54"/>
        <end position="174"/>
    </location>
</feature>
<dbReference type="InterPro" id="IPR013785">
    <property type="entry name" value="Aldolase_TIM"/>
</dbReference>
<dbReference type="Proteomes" id="UP000242864">
    <property type="component" value="Chromosome"/>
</dbReference>
<dbReference type="CDD" id="cd00564">
    <property type="entry name" value="TMP_TenI"/>
    <property type="match status" value="1"/>
</dbReference>
<evidence type="ECO:0000256" key="2">
    <source>
        <dbReference type="ARBA" id="ARBA00022977"/>
    </source>
</evidence>
<proteinExistence type="predicted"/>
<dbReference type="Pfam" id="PF02581">
    <property type="entry name" value="TMP-TENI"/>
    <property type="match status" value="1"/>
</dbReference>
<dbReference type="EMBL" id="CP020773">
    <property type="protein sequence ID" value="ARJ51212.1"/>
    <property type="molecule type" value="Genomic_DNA"/>
</dbReference>
<evidence type="ECO:0000313" key="5">
    <source>
        <dbReference type="Proteomes" id="UP000242864"/>
    </source>
</evidence>
<comment type="pathway">
    <text evidence="1">Cofactor biosynthesis; thiamine diphosphate biosynthesis.</text>
</comment>
<dbReference type="AlphaFoldDB" id="A0AAC9WMM9"/>
<dbReference type="Gene3D" id="3.20.20.70">
    <property type="entry name" value="Aldolase class I"/>
    <property type="match status" value="1"/>
</dbReference>
<gene>
    <name evidence="4" type="ORF">B5P37_07770</name>
</gene>
<keyword evidence="2" id="KW-0784">Thiamine biosynthesis</keyword>
<sequence>MIIVVTPYTTLNQWHIDRLCEISCEIYGVILRTPMTQQQLEKWTVKLLANGFPKSKVIVHTDVQLARKLNIPNVHFREGDWRAAQLKKEEGKDFQVSMSTHSVNQVREAQAQQLDFVLFSHLFTTASKPDLPPRTPSEIDAVLSLDFPVVALGGITVETVQQVSSRFAGIACLSCAFSSDKQVFKQMIKQWFLKKVN</sequence>
<dbReference type="GO" id="GO:0005737">
    <property type="term" value="C:cytoplasm"/>
    <property type="evidence" value="ECO:0007669"/>
    <property type="project" value="TreeGrafter"/>
</dbReference>
<dbReference type="KEGG" id="slz:B5P37_07770"/>